<protein>
    <submittedName>
        <fullName evidence="1">Uncharacterized protein</fullName>
    </submittedName>
</protein>
<dbReference type="EMBL" id="CCYD01002939">
    <property type="protein sequence ID" value="CEG48600.1"/>
    <property type="molecule type" value="Genomic_DNA"/>
</dbReference>
<sequence>MDSFCVGVEVLAAINTRSALRELSDVQLKPSVRKPMTHEKAVRFYQSDNVSNLHIFCINTSDERSLSPMDPPVLWVLKGMCIVISLLVESPPLDDIPRLRSLVIALVTYFQRCVFVKINAFSQA</sequence>
<accession>A0A0P1B3E1</accession>
<dbReference type="AlphaFoldDB" id="A0A0P1B3E1"/>
<reference evidence="2" key="1">
    <citation type="submission" date="2014-09" db="EMBL/GenBank/DDBJ databases">
        <authorList>
            <person name="Sharma Rahul"/>
            <person name="Thines Marco"/>
        </authorList>
    </citation>
    <scope>NUCLEOTIDE SEQUENCE [LARGE SCALE GENOMIC DNA]</scope>
</reference>
<evidence type="ECO:0000313" key="2">
    <source>
        <dbReference type="Proteomes" id="UP000054928"/>
    </source>
</evidence>
<evidence type="ECO:0000313" key="1">
    <source>
        <dbReference type="EMBL" id="CEG48600.1"/>
    </source>
</evidence>
<keyword evidence="2" id="KW-1185">Reference proteome</keyword>
<dbReference type="GeneID" id="36401469"/>
<proteinExistence type="predicted"/>
<organism evidence="1 2">
    <name type="scientific">Plasmopara halstedii</name>
    <name type="common">Downy mildew of sunflower</name>
    <dbReference type="NCBI Taxonomy" id="4781"/>
    <lineage>
        <taxon>Eukaryota</taxon>
        <taxon>Sar</taxon>
        <taxon>Stramenopiles</taxon>
        <taxon>Oomycota</taxon>
        <taxon>Peronosporomycetes</taxon>
        <taxon>Peronosporales</taxon>
        <taxon>Peronosporaceae</taxon>
        <taxon>Plasmopara</taxon>
    </lineage>
</organism>
<dbReference type="RefSeq" id="XP_024584969.1">
    <property type="nucleotide sequence ID" value="XM_024719696.1"/>
</dbReference>
<dbReference type="Proteomes" id="UP000054928">
    <property type="component" value="Unassembled WGS sequence"/>
</dbReference>
<name>A0A0P1B3E1_PLAHL</name>